<comment type="caution">
    <text evidence="1">The sequence shown here is derived from an EMBL/GenBank/DDBJ whole genome shotgun (WGS) entry which is preliminary data.</text>
</comment>
<sequence length="185" mass="20792">MDVVDGDRGVLHRLTESPWSDTMWSWSPDGEWIAFASNWENLVLEPYLIHPNRTGLKKLFRSGSGGRANHQTFSLYGKSIMFTSDYGAVSAEPISNPHHYQPYGEIFTMKLGGSYLKRLTHNSFEDGTPTWGPTYIKSTDECPKGGPRCSFEDCHWLNEMPKDDARVALIRPQCGAPLPLPCISI</sequence>
<reference evidence="1 2" key="1">
    <citation type="journal article" date="2019" name="Plant Biotechnol. J.">
        <title>The red bayberry genome and genetic basis of sex determination.</title>
        <authorList>
            <person name="Jia H.M."/>
            <person name="Jia H.J."/>
            <person name="Cai Q.L."/>
            <person name="Wang Y."/>
            <person name="Zhao H.B."/>
            <person name="Yang W.F."/>
            <person name="Wang G.Y."/>
            <person name="Li Y.H."/>
            <person name="Zhan D.L."/>
            <person name="Shen Y.T."/>
            <person name="Niu Q.F."/>
            <person name="Chang L."/>
            <person name="Qiu J."/>
            <person name="Zhao L."/>
            <person name="Xie H.B."/>
            <person name="Fu W.Y."/>
            <person name="Jin J."/>
            <person name="Li X.W."/>
            <person name="Jiao Y."/>
            <person name="Zhou C.C."/>
            <person name="Tu T."/>
            <person name="Chai C.Y."/>
            <person name="Gao J.L."/>
            <person name="Fan L.J."/>
            <person name="van de Weg E."/>
            <person name="Wang J.Y."/>
            <person name="Gao Z.S."/>
        </authorList>
    </citation>
    <scope>NUCLEOTIDE SEQUENCE [LARGE SCALE GENOMIC DNA]</scope>
    <source>
        <tissue evidence="1">Leaves</tissue>
    </source>
</reference>
<dbReference type="PANTHER" id="PTHR32161:SF8">
    <property type="entry name" value="DPP6 N-TERMINAL DOMAIN-LIKE PROTEIN"/>
    <property type="match status" value="1"/>
</dbReference>
<gene>
    <name evidence="1" type="ORF">CJ030_MR1G027479</name>
</gene>
<name>A0A6A1WS77_9ROSI</name>
<proteinExistence type="predicted"/>
<protein>
    <recommendedName>
        <fullName evidence="3">Protein TolB</fullName>
    </recommendedName>
</protein>
<dbReference type="Proteomes" id="UP000516437">
    <property type="component" value="Chromosome 1"/>
</dbReference>
<keyword evidence="2" id="KW-1185">Reference proteome</keyword>
<dbReference type="SUPFAM" id="SSF69304">
    <property type="entry name" value="Tricorn protease N-terminal domain"/>
    <property type="match status" value="1"/>
</dbReference>
<dbReference type="Pfam" id="PF07676">
    <property type="entry name" value="PD40"/>
    <property type="match status" value="1"/>
</dbReference>
<evidence type="ECO:0008006" key="3">
    <source>
        <dbReference type="Google" id="ProtNLM"/>
    </source>
</evidence>
<dbReference type="OrthoDB" id="43744at2759"/>
<evidence type="ECO:0000313" key="2">
    <source>
        <dbReference type="Proteomes" id="UP000516437"/>
    </source>
</evidence>
<evidence type="ECO:0000313" key="1">
    <source>
        <dbReference type="EMBL" id="KAB1226638.1"/>
    </source>
</evidence>
<dbReference type="InterPro" id="IPR011042">
    <property type="entry name" value="6-blade_b-propeller_TolB-like"/>
</dbReference>
<dbReference type="AlphaFoldDB" id="A0A6A1WS77"/>
<dbReference type="EMBL" id="RXIC02000019">
    <property type="protein sequence ID" value="KAB1226638.1"/>
    <property type="molecule type" value="Genomic_DNA"/>
</dbReference>
<dbReference type="PANTHER" id="PTHR32161">
    <property type="entry name" value="DPP6 N-TERMINAL DOMAIN-LIKE PROTEIN"/>
    <property type="match status" value="1"/>
</dbReference>
<dbReference type="Gene3D" id="2.120.10.30">
    <property type="entry name" value="TolB, C-terminal domain"/>
    <property type="match status" value="1"/>
</dbReference>
<organism evidence="1 2">
    <name type="scientific">Morella rubra</name>
    <name type="common">Chinese bayberry</name>
    <dbReference type="NCBI Taxonomy" id="262757"/>
    <lineage>
        <taxon>Eukaryota</taxon>
        <taxon>Viridiplantae</taxon>
        <taxon>Streptophyta</taxon>
        <taxon>Embryophyta</taxon>
        <taxon>Tracheophyta</taxon>
        <taxon>Spermatophyta</taxon>
        <taxon>Magnoliopsida</taxon>
        <taxon>eudicotyledons</taxon>
        <taxon>Gunneridae</taxon>
        <taxon>Pentapetalae</taxon>
        <taxon>rosids</taxon>
        <taxon>fabids</taxon>
        <taxon>Fagales</taxon>
        <taxon>Myricaceae</taxon>
        <taxon>Morella</taxon>
    </lineage>
</organism>
<accession>A0A6A1WS77</accession>
<dbReference type="InterPro" id="IPR011659">
    <property type="entry name" value="WD40"/>
</dbReference>